<evidence type="ECO:0000256" key="4">
    <source>
        <dbReference type="ARBA" id="ARBA00022475"/>
    </source>
</evidence>
<dbReference type="InterPro" id="IPR023271">
    <property type="entry name" value="Aquaporin-like"/>
</dbReference>
<evidence type="ECO:0008006" key="11">
    <source>
        <dbReference type="Google" id="ProtNLM"/>
    </source>
</evidence>
<dbReference type="PANTHER" id="PTHR19139">
    <property type="entry name" value="AQUAPORIN TRANSPORTER"/>
    <property type="match status" value="1"/>
</dbReference>
<comment type="similarity">
    <text evidence="2">Belongs to the MIP/aquaporin (TC 1.A.8) family.</text>
</comment>
<evidence type="ECO:0000256" key="3">
    <source>
        <dbReference type="ARBA" id="ARBA00022448"/>
    </source>
</evidence>
<dbReference type="SUPFAM" id="SSF81338">
    <property type="entry name" value="Aquaporin-like"/>
    <property type="match status" value="1"/>
</dbReference>
<keyword evidence="6 8" id="KW-1133">Transmembrane helix</keyword>
<dbReference type="Pfam" id="PF00230">
    <property type="entry name" value="MIP"/>
    <property type="match status" value="1"/>
</dbReference>
<dbReference type="Gene3D" id="1.20.1080.10">
    <property type="entry name" value="Glycerol uptake facilitator protein"/>
    <property type="match status" value="1"/>
</dbReference>
<organism evidence="9 10">
    <name type="scientific">Blepharisma stoltei</name>
    <dbReference type="NCBI Taxonomy" id="1481888"/>
    <lineage>
        <taxon>Eukaryota</taxon>
        <taxon>Sar</taxon>
        <taxon>Alveolata</taxon>
        <taxon>Ciliophora</taxon>
        <taxon>Postciliodesmatophora</taxon>
        <taxon>Heterotrichea</taxon>
        <taxon>Heterotrichida</taxon>
        <taxon>Blepharismidae</taxon>
        <taxon>Blepharisma</taxon>
    </lineage>
</organism>
<evidence type="ECO:0000256" key="1">
    <source>
        <dbReference type="ARBA" id="ARBA00004651"/>
    </source>
</evidence>
<proteinExistence type="inferred from homology"/>
<gene>
    <name evidence="9" type="ORF">BSTOLATCC_MIC59630</name>
</gene>
<feature type="transmembrane region" description="Helical" evidence="8">
    <location>
        <begin position="188"/>
        <end position="209"/>
    </location>
</feature>
<dbReference type="PANTHER" id="PTHR19139:SF199">
    <property type="entry name" value="MIP17260P"/>
    <property type="match status" value="1"/>
</dbReference>
<evidence type="ECO:0000256" key="8">
    <source>
        <dbReference type="SAM" id="Phobius"/>
    </source>
</evidence>
<evidence type="ECO:0000313" key="9">
    <source>
        <dbReference type="EMBL" id="CAG9333817.1"/>
    </source>
</evidence>
<dbReference type="AlphaFoldDB" id="A0AAU9K6J7"/>
<dbReference type="InterPro" id="IPR034294">
    <property type="entry name" value="Aquaporin_transptr"/>
</dbReference>
<evidence type="ECO:0000256" key="7">
    <source>
        <dbReference type="ARBA" id="ARBA00023136"/>
    </source>
</evidence>
<feature type="transmembrane region" description="Helical" evidence="8">
    <location>
        <begin position="79"/>
        <end position="101"/>
    </location>
</feature>
<sequence>MSTKLLAEAIGSFFLASTIAITDVEPFSTGGTYWCAMIFTGFVSGAHYNPAITFAVMIKDWMEDKLDQVKVKENLLMMVSQFIGALFGILIGWGISTRTIYFEVADGYQQTEGFFSEFIFTAVLCADFIMVSKITDNIMIGSSVIAMAVTSGEWAIGKISKGCFNPTICLAANIVNYAHTGSNFTDTWIYILAPMIAAIFSGMTAKMFLSELDEQKKAIEEAEEKR</sequence>
<reference evidence="9" key="1">
    <citation type="submission" date="2021-09" db="EMBL/GenBank/DDBJ databases">
        <authorList>
            <consortium name="AG Swart"/>
            <person name="Singh M."/>
            <person name="Singh A."/>
            <person name="Seah K."/>
            <person name="Emmerich C."/>
        </authorList>
    </citation>
    <scope>NUCLEOTIDE SEQUENCE</scope>
    <source>
        <strain evidence="9">ATCC30299</strain>
    </source>
</reference>
<comment type="caution">
    <text evidence="9">The sequence shown here is derived from an EMBL/GenBank/DDBJ whole genome shotgun (WGS) entry which is preliminary data.</text>
</comment>
<keyword evidence="4" id="KW-1003">Cell membrane</keyword>
<dbReference type="PROSITE" id="PS00221">
    <property type="entry name" value="MIP"/>
    <property type="match status" value="1"/>
</dbReference>
<comment type="subcellular location">
    <subcellularLocation>
        <location evidence="1">Cell membrane</location>
        <topology evidence="1">Multi-pass membrane protein</topology>
    </subcellularLocation>
</comment>
<dbReference type="GO" id="GO:0005886">
    <property type="term" value="C:plasma membrane"/>
    <property type="evidence" value="ECO:0007669"/>
    <property type="project" value="UniProtKB-SubCell"/>
</dbReference>
<protein>
    <recommendedName>
        <fullName evidence="11">Aquaporin</fullName>
    </recommendedName>
</protein>
<feature type="transmembrane region" description="Helical" evidence="8">
    <location>
        <begin position="36"/>
        <end position="58"/>
    </location>
</feature>
<evidence type="ECO:0000256" key="6">
    <source>
        <dbReference type="ARBA" id="ARBA00022989"/>
    </source>
</evidence>
<keyword evidence="5 8" id="KW-0812">Transmembrane</keyword>
<keyword evidence="7 8" id="KW-0472">Membrane</keyword>
<dbReference type="InterPro" id="IPR022357">
    <property type="entry name" value="MIP_CS"/>
</dbReference>
<evidence type="ECO:0000313" key="10">
    <source>
        <dbReference type="Proteomes" id="UP001162131"/>
    </source>
</evidence>
<evidence type="ECO:0000256" key="5">
    <source>
        <dbReference type="ARBA" id="ARBA00022692"/>
    </source>
</evidence>
<dbReference type="GO" id="GO:0015250">
    <property type="term" value="F:water channel activity"/>
    <property type="evidence" value="ECO:0007669"/>
    <property type="project" value="TreeGrafter"/>
</dbReference>
<dbReference type="Proteomes" id="UP001162131">
    <property type="component" value="Unassembled WGS sequence"/>
</dbReference>
<evidence type="ECO:0000256" key="2">
    <source>
        <dbReference type="ARBA" id="ARBA00006175"/>
    </source>
</evidence>
<feature type="transmembrane region" description="Helical" evidence="8">
    <location>
        <begin position="113"/>
        <end position="131"/>
    </location>
</feature>
<dbReference type="EMBL" id="CAJZBQ010000057">
    <property type="protein sequence ID" value="CAG9333817.1"/>
    <property type="molecule type" value="Genomic_DNA"/>
</dbReference>
<keyword evidence="3" id="KW-0813">Transport</keyword>
<accession>A0AAU9K6J7</accession>
<name>A0AAU9K6J7_9CILI</name>
<keyword evidence="10" id="KW-1185">Reference proteome</keyword>
<feature type="transmembrane region" description="Helical" evidence="8">
    <location>
        <begin position="138"/>
        <end position="156"/>
    </location>
</feature>
<dbReference type="InterPro" id="IPR000425">
    <property type="entry name" value="MIP"/>
</dbReference>